<dbReference type="Pfam" id="PF08545">
    <property type="entry name" value="ACP_syn_III"/>
    <property type="match status" value="1"/>
</dbReference>
<keyword evidence="9" id="KW-0963">Cytoplasm</keyword>
<name>A0A075U001_9LACO</name>
<feature type="active site" evidence="9">
    <location>
        <position position="250"/>
    </location>
</feature>
<dbReference type="EC" id="2.3.1.180" evidence="9"/>
<feature type="domain" description="Beta-ketoacyl-[acyl-carrier-protein] synthase III N-terminal" evidence="11">
    <location>
        <begin position="106"/>
        <end position="181"/>
    </location>
</feature>
<dbReference type="CDD" id="cd00830">
    <property type="entry name" value="KAS_III"/>
    <property type="match status" value="1"/>
</dbReference>
<dbReference type="KEGG" id="wct:WS74_0570"/>
<evidence type="ECO:0000256" key="1">
    <source>
        <dbReference type="ARBA" id="ARBA00008642"/>
    </source>
</evidence>
<keyword evidence="13" id="KW-1185">Reference proteome</keyword>
<dbReference type="PANTHER" id="PTHR43091">
    <property type="entry name" value="3-OXOACYL-[ACYL-CARRIER-PROTEIN] SYNTHASE"/>
    <property type="match status" value="1"/>
</dbReference>
<dbReference type="InterPro" id="IPR004655">
    <property type="entry name" value="FabH"/>
</dbReference>
<dbReference type="KEGG" id="wce:WS08_0569"/>
<comment type="pathway">
    <text evidence="9">Lipid metabolism; fatty acid biosynthesis.</text>
</comment>
<evidence type="ECO:0000256" key="4">
    <source>
        <dbReference type="ARBA" id="ARBA00022832"/>
    </source>
</evidence>
<keyword evidence="7 9" id="KW-0511">Multifunctional enzyme</keyword>
<dbReference type="GO" id="GO:0033818">
    <property type="term" value="F:beta-ketoacyl-acyl-carrier-protein synthase III activity"/>
    <property type="evidence" value="ECO:0007669"/>
    <property type="project" value="UniProtKB-UniRule"/>
</dbReference>
<feature type="active site" evidence="9">
    <location>
        <position position="280"/>
    </location>
</feature>
<dbReference type="EMBL" id="CP009223">
    <property type="protein sequence ID" value="AIM62822.1"/>
    <property type="molecule type" value="Genomic_DNA"/>
</dbReference>
<evidence type="ECO:0000259" key="11">
    <source>
        <dbReference type="Pfam" id="PF08545"/>
    </source>
</evidence>
<proteinExistence type="inferred from homology"/>
<feature type="active site" evidence="9">
    <location>
        <position position="112"/>
    </location>
</feature>
<keyword evidence="6 9" id="KW-0275">Fatty acid biosynthesis</keyword>
<sequence>MEKLTINATAQAVPERIVTNDELAQMMDTSDEWIQTRTGIEQRHVVTTETTTDLAVQVAEALLATTNWAATDLDFIIVATMSPDTLTPSVAAGVQGRIGATHAFALDVGAACAGFIYGLSMGTALLQSRYQKGIVIGAETLSRLVDWHDRRTAVLFGDGAAGVAISNVTGNGRVLAEHLVSFGEKGEYLTAGQVSTESPFTNVDPALPFTFQMDGRQVYNFATTQVPSAILSAVQKAHINLDDIDYFVCHQANARIIQSVAQKLDQPVEKFPMNVAMYGNTSAASVGILLNELQTTGRLKTGQTIVLAGFGGGLTVGAMVIRI</sequence>
<dbReference type="InterPro" id="IPR016039">
    <property type="entry name" value="Thiolase-like"/>
</dbReference>
<dbReference type="Proteomes" id="UP000029079">
    <property type="component" value="Chromosome"/>
</dbReference>
<dbReference type="PANTHER" id="PTHR43091:SF1">
    <property type="entry name" value="BETA-KETOACYL-[ACYL-CARRIER-PROTEIN] SYNTHASE III, CHLOROPLASTIC"/>
    <property type="match status" value="1"/>
</dbReference>
<keyword evidence="5 9" id="KW-0443">Lipid metabolism</keyword>
<organism evidence="12 13">
    <name type="scientific">Weissella ceti</name>
    <dbReference type="NCBI Taxonomy" id="759620"/>
    <lineage>
        <taxon>Bacteria</taxon>
        <taxon>Bacillati</taxon>
        <taxon>Bacillota</taxon>
        <taxon>Bacilli</taxon>
        <taxon>Lactobacillales</taxon>
        <taxon>Lactobacillaceae</taxon>
        <taxon>Weissella</taxon>
    </lineage>
</organism>
<dbReference type="Pfam" id="PF08541">
    <property type="entry name" value="ACP_syn_III_C"/>
    <property type="match status" value="1"/>
</dbReference>
<accession>A0A075U001</accession>
<dbReference type="GO" id="GO:0004315">
    <property type="term" value="F:3-oxoacyl-[acyl-carrier-protein] synthase activity"/>
    <property type="evidence" value="ECO:0007669"/>
    <property type="project" value="InterPro"/>
</dbReference>
<comment type="subunit">
    <text evidence="9">Homodimer.</text>
</comment>
<feature type="region of interest" description="ACP-binding" evidence="9">
    <location>
        <begin position="251"/>
        <end position="255"/>
    </location>
</feature>
<dbReference type="GO" id="GO:0006633">
    <property type="term" value="P:fatty acid biosynthetic process"/>
    <property type="evidence" value="ECO:0007669"/>
    <property type="project" value="UniProtKB-UniRule"/>
</dbReference>
<comment type="catalytic activity">
    <reaction evidence="9">
        <text>malonyl-[ACP] + acetyl-CoA + H(+) = 3-oxobutanoyl-[ACP] + CO2 + CoA</text>
        <dbReference type="Rhea" id="RHEA:12080"/>
        <dbReference type="Rhea" id="RHEA-COMP:9623"/>
        <dbReference type="Rhea" id="RHEA-COMP:9625"/>
        <dbReference type="ChEBI" id="CHEBI:15378"/>
        <dbReference type="ChEBI" id="CHEBI:16526"/>
        <dbReference type="ChEBI" id="CHEBI:57287"/>
        <dbReference type="ChEBI" id="CHEBI:57288"/>
        <dbReference type="ChEBI" id="CHEBI:78449"/>
        <dbReference type="ChEBI" id="CHEBI:78450"/>
        <dbReference type="EC" id="2.3.1.180"/>
    </reaction>
</comment>
<keyword evidence="4 9" id="KW-0276">Fatty acid metabolism</keyword>
<evidence type="ECO:0000256" key="5">
    <source>
        <dbReference type="ARBA" id="ARBA00023098"/>
    </source>
</evidence>
<evidence type="ECO:0000259" key="10">
    <source>
        <dbReference type="Pfam" id="PF08541"/>
    </source>
</evidence>
<evidence type="ECO:0000256" key="7">
    <source>
        <dbReference type="ARBA" id="ARBA00023268"/>
    </source>
</evidence>
<evidence type="ECO:0000256" key="9">
    <source>
        <dbReference type="HAMAP-Rule" id="MF_01815"/>
    </source>
</evidence>
<dbReference type="SUPFAM" id="SSF53901">
    <property type="entry name" value="Thiolase-like"/>
    <property type="match status" value="1"/>
</dbReference>
<dbReference type="OrthoDB" id="9815506at2"/>
<protein>
    <recommendedName>
        <fullName evidence="9">Beta-ketoacyl-[acyl-carrier-protein] synthase III</fullName>
        <shortName evidence="9">Beta-ketoacyl-ACP synthase III</shortName>
        <shortName evidence="9">KAS III</shortName>
        <ecNumber evidence="9">2.3.1.180</ecNumber>
    </recommendedName>
    <alternativeName>
        <fullName evidence="9">3-oxoacyl-[acyl-carrier-protein] synthase 3</fullName>
    </alternativeName>
    <alternativeName>
        <fullName evidence="9">3-oxoacyl-[acyl-carrier-protein] synthase III</fullName>
    </alternativeName>
</protein>
<dbReference type="NCBIfam" id="NF006829">
    <property type="entry name" value="PRK09352.1"/>
    <property type="match status" value="1"/>
</dbReference>
<dbReference type="InterPro" id="IPR013751">
    <property type="entry name" value="ACP_syn_III_N"/>
</dbReference>
<dbReference type="AlphaFoldDB" id="A0A075U001"/>
<dbReference type="HAMAP" id="MF_01815">
    <property type="entry name" value="FabH"/>
    <property type="match status" value="1"/>
</dbReference>
<comment type="similarity">
    <text evidence="1 9">Belongs to the thiolase-like superfamily. FabH family.</text>
</comment>
<keyword evidence="3 9" id="KW-0808">Transferase</keyword>
<dbReference type="Gene3D" id="3.40.47.10">
    <property type="match status" value="1"/>
</dbReference>
<evidence type="ECO:0000256" key="2">
    <source>
        <dbReference type="ARBA" id="ARBA00022516"/>
    </source>
</evidence>
<dbReference type="RefSeq" id="WP_009765333.1">
    <property type="nucleotide sequence ID" value="NZ_CP009223.1"/>
</dbReference>
<comment type="function">
    <text evidence="9">Catalyzes the condensation reaction of fatty acid synthesis by the addition to an acyl acceptor of two carbons from malonyl-ACP. Catalyzes the first condensation reaction which initiates fatty acid synthesis and may therefore play a role in governing the total rate of fatty acid production. Possesses both acetoacetyl-ACP synthase and acetyl transacylase activities. Its substrate specificity determines the biosynthesis of branched-chain and/or straight-chain of fatty acids.</text>
</comment>
<comment type="subcellular location">
    <subcellularLocation>
        <location evidence="9">Cytoplasm</location>
    </subcellularLocation>
</comment>
<evidence type="ECO:0000313" key="13">
    <source>
        <dbReference type="Proteomes" id="UP000029079"/>
    </source>
</evidence>
<comment type="domain">
    <text evidence="9">The last Arg residue of the ACP-binding site is essential for the weak association between ACP/AcpP and FabH.</text>
</comment>
<gene>
    <name evidence="9" type="primary">fabH</name>
    <name evidence="12" type="ORF">WS74_0570</name>
</gene>
<evidence type="ECO:0000256" key="3">
    <source>
        <dbReference type="ARBA" id="ARBA00022679"/>
    </source>
</evidence>
<keyword evidence="8 9" id="KW-0012">Acyltransferase</keyword>
<dbReference type="KEGG" id="wci:WS105_0567"/>
<reference evidence="13" key="2">
    <citation type="submission" date="2014-08" db="EMBL/GenBank/DDBJ databases">
        <title>Complete genome of Weissella ceti strain WS74 isolated from diseased rainbow trout in Brazil.</title>
        <authorList>
            <person name="Figueiredo H.C.P."/>
            <person name="Leal C.A.G."/>
            <person name="Pereira F.L."/>
            <person name="Soares S.C."/>
            <person name="Dorella F.A."/>
            <person name="Carvalho A.F."/>
            <person name="Azevedo V.A.C."/>
        </authorList>
    </citation>
    <scope>NUCLEOTIDE SEQUENCE [LARGE SCALE GENOMIC DNA]</scope>
    <source>
        <strain evidence="13">WS74</strain>
    </source>
</reference>
<dbReference type="PATRIC" id="fig|759620.7.peg.550"/>
<dbReference type="UniPathway" id="UPA00094"/>
<evidence type="ECO:0000256" key="8">
    <source>
        <dbReference type="ARBA" id="ARBA00023315"/>
    </source>
</evidence>
<keyword evidence="2 9" id="KW-0444">Lipid biosynthesis</keyword>
<evidence type="ECO:0000256" key="6">
    <source>
        <dbReference type="ARBA" id="ARBA00023160"/>
    </source>
</evidence>
<reference evidence="12 13" key="1">
    <citation type="journal article" date="2014" name="Genome Announc.">
        <title>Complete Genome Sequences of Fish Pathogenic Weissella ceti Strains WS74 and WS105.</title>
        <authorList>
            <person name="Figueiredo H.C."/>
            <person name="Leal C.A."/>
            <person name="Dorella F.A."/>
            <person name="Carvalho A.F."/>
            <person name="Soares S.C."/>
            <person name="Pereira F.L."/>
            <person name="Azevedo V.A."/>
        </authorList>
    </citation>
    <scope>NUCLEOTIDE SEQUENCE [LARGE SCALE GENOMIC DNA]</scope>
    <source>
        <strain evidence="12 13">WS74</strain>
    </source>
</reference>
<dbReference type="NCBIfam" id="TIGR00747">
    <property type="entry name" value="fabH"/>
    <property type="match status" value="1"/>
</dbReference>
<dbReference type="InterPro" id="IPR013747">
    <property type="entry name" value="ACP_syn_III_C"/>
</dbReference>
<feature type="domain" description="Beta-ketoacyl-[acyl-carrier-protein] synthase III C-terminal" evidence="10">
    <location>
        <begin position="235"/>
        <end position="323"/>
    </location>
</feature>
<dbReference type="STRING" id="759620.WS105_0567"/>
<dbReference type="GO" id="GO:0005737">
    <property type="term" value="C:cytoplasm"/>
    <property type="evidence" value="ECO:0007669"/>
    <property type="project" value="UniProtKB-SubCell"/>
</dbReference>
<evidence type="ECO:0000313" key="12">
    <source>
        <dbReference type="EMBL" id="AIM62822.1"/>
    </source>
</evidence>